<feature type="region of interest" description="Disordered" evidence="1">
    <location>
        <begin position="25"/>
        <end position="51"/>
    </location>
</feature>
<dbReference type="EMBL" id="CP042910">
    <property type="protein sequence ID" value="QEG15025.1"/>
    <property type="molecule type" value="Genomic_DNA"/>
</dbReference>
<evidence type="ECO:0000256" key="1">
    <source>
        <dbReference type="SAM" id="MobiDB-lite"/>
    </source>
</evidence>
<gene>
    <name evidence="2" type="ORF">GmarT_08630</name>
</gene>
<organism evidence="2 3">
    <name type="scientific">Gimesia maris</name>
    <dbReference type="NCBI Taxonomy" id="122"/>
    <lineage>
        <taxon>Bacteria</taxon>
        <taxon>Pseudomonadati</taxon>
        <taxon>Planctomycetota</taxon>
        <taxon>Planctomycetia</taxon>
        <taxon>Planctomycetales</taxon>
        <taxon>Planctomycetaceae</taxon>
        <taxon>Gimesia</taxon>
    </lineage>
</organism>
<sequence length="51" mass="5875">MTGYTVHTGSTEDFSNGWDRIFGEKTVKKEKKQKKAKKKTAAKKESKKKKK</sequence>
<keyword evidence="3" id="KW-1185">Reference proteome</keyword>
<evidence type="ECO:0000313" key="2">
    <source>
        <dbReference type="EMBL" id="QEG15025.1"/>
    </source>
</evidence>
<dbReference type="GeneID" id="98650479"/>
<dbReference type="RefSeq" id="WP_002644176.1">
    <property type="nucleotide sequence ID" value="NZ_CAXAST010000003.1"/>
</dbReference>
<accession>A0ABX5YHD6</accession>
<dbReference type="Proteomes" id="UP000322887">
    <property type="component" value="Chromosome"/>
</dbReference>
<evidence type="ECO:0008006" key="4">
    <source>
        <dbReference type="Google" id="ProtNLM"/>
    </source>
</evidence>
<protein>
    <recommendedName>
        <fullName evidence="4">RNA polymerase subunit sigma</fullName>
    </recommendedName>
</protein>
<name>A0ABX5YHD6_9PLAN</name>
<reference evidence="2 3" key="1">
    <citation type="submission" date="2019-08" db="EMBL/GenBank/DDBJ databases">
        <title>Deep-cultivation of Planctomycetes and their phenomic and genomic characterization uncovers novel biology.</title>
        <authorList>
            <person name="Wiegand S."/>
            <person name="Jogler M."/>
            <person name="Boedeker C."/>
            <person name="Pinto D."/>
            <person name="Vollmers J."/>
            <person name="Rivas-Marin E."/>
            <person name="Kohn T."/>
            <person name="Peeters S.H."/>
            <person name="Heuer A."/>
            <person name="Rast P."/>
            <person name="Oberbeckmann S."/>
            <person name="Bunk B."/>
            <person name="Jeske O."/>
            <person name="Meyerdierks A."/>
            <person name="Storesund J.E."/>
            <person name="Kallscheuer N."/>
            <person name="Luecker S."/>
            <person name="Lage O.M."/>
            <person name="Pohl T."/>
            <person name="Merkel B.J."/>
            <person name="Hornburger P."/>
            <person name="Mueller R.-W."/>
            <person name="Bruemmer F."/>
            <person name="Labrenz M."/>
            <person name="Spormann A.M."/>
            <person name="Op den Camp H."/>
            <person name="Overmann J."/>
            <person name="Amann R."/>
            <person name="Jetten M.S.M."/>
            <person name="Mascher T."/>
            <person name="Medema M.H."/>
            <person name="Devos D.P."/>
            <person name="Kaster A.-K."/>
            <person name="Ovreas L."/>
            <person name="Rohde M."/>
            <person name="Galperin M.Y."/>
            <person name="Jogler C."/>
        </authorList>
    </citation>
    <scope>NUCLEOTIDE SEQUENCE [LARGE SCALE GENOMIC DNA]</scope>
    <source>
        <strain evidence="2 3">DSM 8797</strain>
    </source>
</reference>
<proteinExistence type="predicted"/>
<evidence type="ECO:0000313" key="3">
    <source>
        <dbReference type="Proteomes" id="UP000322887"/>
    </source>
</evidence>
<feature type="compositionally biased region" description="Basic residues" evidence="1">
    <location>
        <begin position="28"/>
        <end position="51"/>
    </location>
</feature>